<reference evidence="1" key="1">
    <citation type="journal article" date="2014" name="Int. J. Syst. Evol. Microbiol.">
        <title>Complete genome sequence of Corynebacterium casei LMG S-19264T (=DSM 44701T), isolated from a smear-ripened cheese.</title>
        <authorList>
            <consortium name="US DOE Joint Genome Institute (JGI-PGF)"/>
            <person name="Walter F."/>
            <person name="Albersmeier A."/>
            <person name="Kalinowski J."/>
            <person name="Ruckert C."/>
        </authorList>
    </citation>
    <scope>NUCLEOTIDE SEQUENCE</scope>
    <source>
        <strain evidence="1">CGMCC 1.16012</strain>
    </source>
</reference>
<keyword evidence="2" id="KW-1185">Reference proteome</keyword>
<evidence type="ECO:0000313" key="1">
    <source>
        <dbReference type="EMBL" id="GGE46223.1"/>
    </source>
</evidence>
<proteinExistence type="predicted"/>
<dbReference type="Pfam" id="PF09965">
    <property type="entry name" value="DUF2199"/>
    <property type="match status" value="1"/>
</dbReference>
<gene>
    <name evidence="1" type="ORF">GCM10011517_12400</name>
</gene>
<dbReference type="EMBL" id="BMKN01000001">
    <property type="protein sequence ID" value="GGE46223.1"/>
    <property type="molecule type" value="Genomic_DNA"/>
</dbReference>
<evidence type="ECO:0008006" key="3">
    <source>
        <dbReference type="Google" id="ProtNLM"/>
    </source>
</evidence>
<dbReference type="RefSeq" id="WP_095595936.1">
    <property type="nucleotide sequence ID" value="NZ_BMKN01000001.1"/>
</dbReference>
<comment type="caution">
    <text evidence="1">The sequence shown here is derived from an EMBL/GenBank/DDBJ whole genome shotgun (WGS) entry which is preliminary data.</text>
</comment>
<organism evidence="1 2">
    <name type="scientific">Actibacterium pelagium</name>
    <dbReference type="NCBI Taxonomy" id="2029103"/>
    <lineage>
        <taxon>Bacteria</taxon>
        <taxon>Pseudomonadati</taxon>
        <taxon>Pseudomonadota</taxon>
        <taxon>Alphaproteobacteria</taxon>
        <taxon>Rhodobacterales</taxon>
        <taxon>Roseobacteraceae</taxon>
        <taxon>Actibacterium</taxon>
    </lineage>
</organism>
<evidence type="ECO:0000313" key="2">
    <source>
        <dbReference type="Proteomes" id="UP000606730"/>
    </source>
</evidence>
<reference evidence="1" key="2">
    <citation type="submission" date="2020-09" db="EMBL/GenBank/DDBJ databases">
        <authorList>
            <person name="Sun Q."/>
            <person name="Zhou Y."/>
        </authorList>
    </citation>
    <scope>NUCLEOTIDE SEQUENCE</scope>
    <source>
        <strain evidence="1">CGMCC 1.16012</strain>
    </source>
</reference>
<dbReference type="Proteomes" id="UP000606730">
    <property type="component" value="Unassembled WGS sequence"/>
</dbReference>
<dbReference type="AlphaFoldDB" id="A0A917AG78"/>
<accession>A0A917AG78</accession>
<sequence length="192" mass="21956">MIDIQNDLRWKRFNDPDRIAPNSGRQFNGMFPIDFDHPHPWRHVSLQVSGEDTLEFGDDRLTADLCQVGQSFFIRGEVRLPLLGTKEALVYTPWISVSLDNFKSYLNSKQSGDFSSFSSANGWMMNYLQGWDMTSWLPATLNFIAEASRPVIDVHPHHHPISMAQRNGVNFDQVLDLYAAAGHDIRPHLLED</sequence>
<dbReference type="OrthoDB" id="4404538at2"/>
<name>A0A917AG78_9RHOB</name>
<dbReference type="InterPro" id="IPR018697">
    <property type="entry name" value="DUF2199"/>
</dbReference>
<protein>
    <recommendedName>
        <fullName evidence="3">DUF2199 domain-containing protein</fullName>
    </recommendedName>
</protein>